<name>A0A9W9LJ06_9EURO</name>
<dbReference type="EMBL" id="JAPQKN010000004">
    <property type="protein sequence ID" value="KAJ5159485.1"/>
    <property type="molecule type" value="Genomic_DNA"/>
</dbReference>
<dbReference type="AlphaFoldDB" id="A0A9W9LJ06"/>
<proteinExistence type="predicted"/>
<gene>
    <name evidence="2" type="ORF">N7482_006489</name>
</gene>
<organism evidence="2 3">
    <name type="scientific">Penicillium canariense</name>
    <dbReference type="NCBI Taxonomy" id="189055"/>
    <lineage>
        <taxon>Eukaryota</taxon>
        <taxon>Fungi</taxon>
        <taxon>Dikarya</taxon>
        <taxon>Ascomycota</taxon>
        <taxon>Pezizomycotina</taxon>
        <taxon>Eurotiomycetes</taxon>
        <taxon>Eurotiomycetidae</taxon>
        <taxon>Eurotiales</taxon>
        <taxon>Aspergillaceae</taxon>
        <taxon>Penicillium</taxon>
    </lineage>
</organism>
<sequence length="143" mass="15798">MQSEQEQLQKKNQDLVDLYRETSKKLTQMTSLYNLLKARAMKARMQTAASENVSQTLNTLSSRPGPTMPMTQPGPSMPAIPTVRTPKTPCFPLSPEGVEQLHRYQRSGTGSSKRSRPQVGGTSAMPPPPGHTVMNIRAGKQYE</sequence>
<evidence type="ECO:0000313" key="2">
    <source>
        <dbReference type="EMBL" id="KAJ5159485.1"/>
    </source>
</evidence>
<dbReference type="GeneID" id="81427790"/>
<feature type="compositionally biased region" description="Low complexity" evidence="1">
    <location>
        <begin position="64"/>
        <end position="74"/>
    </location>
</feature>
<dbReference type="RefSeq" id="XP_056541043.1">
    <property type="nucleotide sequence ID" value="XM_056688614.1"/>
</dbReference>
<evidence type="ECO:0000256" key="1">
    <source>
        <dbReference type="SAM" id="MobiDB-lite"/>
    </source>
</evidence>
<accession>A0A9W9LJ06</accession>
<comment type="caution">
    <text evidence="2">The sequence shown here is derived from an EMBL/GenBank/DDBJ whole genome shotgun (WGS) entry which is preliminary data.</text>
</comment>
<protein>
    <submittedName>
        <fullName evidence="2">Cyclin</fullName>
    </submittedName>
</protein>
<feature type="region of interest" description="Disordered" evidence="1">
    <location>
        <begin position="47"/>
        <end position="143"/>
    </location>
</feature>
<evidence type="ECO:0000313" key="3">
    <source>
        <dbReference type="Proteomes" id="UP001149163"/>
    </source>
</evidence>
<reference evidence="2" key="1">
    <citation type="submission" date="2022-11" db="EMBL/GenBank/DDBJ databases">
        <authorList>
            <person name="Petersen C."/>
        </authorList>
    </citation>
    <scope>NUCLEOTIDE SEQUENCE</scope>
    <source>
        <strain evidence="2">IBT 26290</strain>
    </source>
</reference>
<keyword evidence="3" id="KW-1185">Reference proteome</keyword>
<dbReference type="Proteomes" id="UP001149163">
    <property type="component" value="Unassembled WGS sequence"/>
</dbReference>
<feature type="compositionally biased region" description="Polar residues" evidence="1">
    <location>
        <begin position="47"/>
        <end position="62"/>
    </location>
</feature>
<reference evidence="2" key="2">
    <citation type="journal article" date="2023" name="IMA Fungus">
        <title>Comparative genomic study of the Penicillium genus elucidates a diverse pangenome and 15 lateral gene transfer events.</title>
        <authorList>
            <person name="Petersen C."/>
            <person name="Sorensen T."/>
            <person name="Nielsen M.R."/>
            <person name="Sondergaard T.E."/>
            <person name="Sorensen J.L."/>
            <person name="Fitzpatrick D.A."/>
            <person name="Frisvad J.C."/>
            <person name="Nielsen K.L."/>
        </authorList>
    </citation>
    <scope>NUCLEOTIDE SEQUENCE</scope>
    <source>
        <strain evidence="2">IBT 26290</strain>
    </source>
</reference>
<dbReference type="OrthoDB" id="441210at2759"/>